<dbReference type="PANTHER" id="PTHR33392">
    <property type="entry name" value="POLYISOPRENYL-TEICHOIC ACID--PEPTIDOGLYCAN TEICHOIC ACID TRANSFERASE TAGU"/>
    <property type="match status" value="1"/>
</dbReference>
<dbReference type="InterPro" id="IPR027381">
    <property type="entry name" value="LytR/CpsA/Psr_C"/>
</dbReference>
<keyword evidence="2" id="KW-1133">Transmembrane helix</keyword>
<feature type="compositionally biased region" description="Low complexity" evidence="1">
    <location>
        <begin position="18"/>
        <end position="28"/>
    </location>
</feature>
<evidence type="ECO:0000313" key="5">
    <source>
        <dbReference type="Proteomes" id="UP000199183"/>
    </source>
</evidence>
<dbReference type="OrthoDB" id="5125199at2"/>
<dbReference type="AlphaFoldDB" id="A0A1H4NSC1"/>
<feature type="compositionally biased region" description="Basic and acidic residues" evidence="1">
    <location>
        <begin position="1"/>
        <end position="15"/>
    </location>
</feature>
<dbReference type="Pfam" id="PF13399">
    <property type="entry name" value="LytR_C"/>
    <property type="match status" value="1"/>
</dbReference>
<proteinExistence type="predicted"/>
<keyword evidence="2" id="KW-0812">Transmembrane</keyword>
<dbReference type="PANTHER" id="PTHR33392:SF6">
    <property type="entry name" value="POLYISOPRENYL-TEICHOIC ACID--PEPTIDOGLYCAN TEICHOIC ACID TRANSFERASE TAGU"/>
    <property type="match status" value="1"/>
</dbReference>
<feature type="domain" description="LytR/CpsA/Psr regulator C-terminal" evidence="3">
    <location>
        <begin position="96"/>
        <end position="187"/>
    </location>
</feature>
<evidence type="ECO:0000256" key="1">
    <source>
        <dbReference type="SAM" id="MobiDB-lite"/>
    </source>
</evidence>
<feature type="region of interest" description="Disordered" evidence="1">
    <location>
        <begin position="69"/>
        <end position="88"/>
    </location>
</feature>
<feature type="region of interest" description="Disordered" evidence="1">
    <location>
        <begin position="1"/>
        <end position="28"/>
    </location>
</feature>
<evidence type="ECO:0000313" key="4">
    <source>
        <dbReference type="EMBL" id="SEB98123.1"/>
    </source>
</evidence>
<dbReference type="InterPro" id="IPR050922">
    <property type="entry name" value="LytR/CpsA/Psr_CW_biosynth"/>
</dbReference>
<dbReference type="Proteomes" id="UP000199183">
    <property type="component" value="Unassembled WGS sequence"/>
</dbReference>
<name>A0A1H4NSC1_9MICO</name>
<keyword evidence="5" id="KW-1185">Reference proteome</keyword>
<gene>
    <name evidence="4" type="ORF">SAMN04489806_2290</name>
</gene>
<accession>A0A1H4NSC1</accession>
<organism evidence="4 5">
    <name type="scientific">Paramicrobacterium humi</name>
    <dbReference type="NCBI Taxonomy" id="640635"/>
    <lineage>
        <taxon>Bacteria</taxon>
        <taxon>Bacillati</taxon>
        <taxon>Actinomycetota</taxon>
        <taxon>Actinomycetes</taxon>
        <taxon>Micrococcales</taxon>
        <taxon>Microbacteriaceae</taxon>
        <taxon>Paramicrobacterium</taxon>
    </lineage>
</organism>
<reference evidence="4 5" key="1">
    <citation type="submission" date="2016-10" db="EMBL/GenBank/DDBJ databases">
        <authorList>
            <person name="de Groot N.N."/>
        </authorList>
    </citation>
    <scope>NUCLEOTIDE SEQUENCE [LARGE SCALE GENOMIC DNA]</scope>
    <source>
        <strain evidence="4 5">DSM 21799</strain>
    </source>
</reference>
<dbReference type="STRING" id="640635.SAMN04489806_2290"/>
<keyword evidence="2" id="KW-0472">Membrane</keyword>
<protein>
    <submittedName>
        <fullName evidence="4">LytR cell envelope-related transcriptional attenuator</fullName>
    </submittedName>
</protein>
<feature type="transmembrane region" description="Helical" evidence="2">
    <location>
        <begin position="32"/>
        <end position="56"/>
    </location>
</feature>
<evidence type="ECO:0000256" key="2">
    <source>
        <dbReference type="SAM" id="Phobius"/>
    </source>
</evidence>
<evidence type="ECO:0000259" key="3">
    <source>
        <dbReference type="Pfam" id="PF13399"/>
    </source>
</evidence>
<dbReference type="RefSeq" id="WP_091184209.1">
    <property type="nucleotide sequence ID" value="NZ_FNRY01000001.1"/>
</dbReference>
<dbReference type="Gene3D" id="3.30.70.2390">
    <property type="match status" value="1"/>
</dbReference>
<dbReference type="EMBL" id="FNRY01000001">
    <property type="protein sequence ID" value="SEB98123.1"/>
    <property type="molecule type" value="Genomic_DNA"/>
</dbReference>
<sequence>MAKSFPRDRFDDVPRTSRVGAHRAPAPRGRGWAAFGWAALATAILVALGILGLSLASDRLNLDQVFEMPAETSASPTPTETTTPTAEPTIDPKALVQVLNGTTTPGLAGDGKDKLAAAGWTDSNITASNASDTSITTSTVYYDDPTLEGAARGVAESLGISTVTYSTEFSSGEGGISQIVVVLGSDFAP</sequence>